<evidence type="ECO:0000256" key="1">
    <source>
        <dbReference type="ARBA" id="ARBA00004429"/>
    </source>
</evidence>
<evidence type="ECO:0000256" key="7">
    <source>
        <dbReference type="ARBA" id="ARBA00023136"/>
    </source>
</evidence>
<dbReference type="InterPro" id="IPR024989">
    <property type="entry name" value="MFS_assoc_dom"/>
</dbReference>
<evidence type="ECO:0000313" key="10">
    <source>
        <dbReference type="EMBL" id="MBC5581445.1"/>
    </source>
</evidence>
<gene>
    <name evidence="10" type="ORF">H8S23_07965</name>
</gene>
<evidence type="ECO:0000256" key="3">
    <source>
        <dbReference type="ARBA" id="ARBA00022475"/>
    </source>
</evidence>
<comment type="subcellular location">
    <subcellularLocation>
        <location evidence="1">Cell inner membrane</location>
        <topology evidence="1">Multi-pass membrane protein</topology>
    </subcellularLocation>
</comment>
<dbReference type="GO" id="GO:0005886">
    <property type="term" value="C:plasma membrane"/>
    <property type="evidence" value="ECO:0007669"/>
    <property type="project" value="UniProtKB-SubCell"/>
</dbReference>
<dbReference type="Proteomes" id="UP000659630">
    <property type="component" value="Unassembled WGS sequence"/>
</dbReference>
<dbReference type="InterPro" id="IPR020846">
    <property type="entry name" value="MFS_dom"/>
</dbReference>
<keyword evidence="5 8" id="KW-0812">Transmembrane</keyword>
<feature type="transmembrane region" description="Helical" evidence="8">
    <location>
        <begin position="214"/>
        <end position="231"/>
    </location>
</feature>
<dbReference type="PANTHER" id="PTHR23522:SF10">
    <property type="entry name" value="3-PHENYLPROPIONIC ACID TRANSPORTER-RELATED"/>
    <property type="match status" value="1"/>
</dbReference>
<keyword evidence="11" id="KW-1185">Reference proteome</keyword>
<protein>
    <submittedName>
        <fullName evidence="10">MFS transporter</fullName>
    </submittedName>
</protein>
<reference evidence="10" key="1">
    <citation type="submission" date="2020-08" db="EMBL/GenBank/DDBJ databases">
        <title>Genome public.</title>
        <authorList>
            <person name="Liu C."/>
            <person name="Sun Q."/>
        </authorList>
    </citation>
    <scope>NUCLEOTIDE SEQUENCE</scope>
    <source>
        <strain evidence="10">BX8</strain>
    </source>
</reference>
<proteinExistence type="predicted"/>
<feature type="transmembrane region" description="Helical" evidence="8">
    <location>
        <begin position="251"/>
        <end position="270"/>
    </location>
</feature>
<feature type="transmembrane region" description="Helical" evidence="8">
    <location>
        <begin position="335"/>
        <end position="356"/>
    </location>
</feature>
<dbReference type="RefSeq" id="WP_186887797.1">
    <property type="nucleotide sequence ID" value="NZ_JACONZ010000002.1"/>
</dbReference>
<name>A0A923IDZ1_9FIRM</name>
<dbReference type="SUPFAM" id="SSF103473">
    <property type="entry name" value="MFS general substrate transporter"/>
    <property type="match status" value="1"/>
</dbReference>
<evidence type="ECO:0000256" key="2">
    <source>
        <dbReference type="ARBA" id="ARBA00022448"/>
    </source>
</evidence>
<organism evidence="10 11">
    <name type="scientific">Anaerofilum hominis</name>
    <dbReference type="NCBI Taxonomy" id="2763016"/>
    <lineage>
        <taxon>Bacteria</taxon>
        <taxon>Bacillati</taxon>
        <taxon>Bacillota</taxon>
        <taxon>Clostridia</taxon>
        <taxon>Eubacteriales</taxon>
        <taxon>Oscillospiraceae</taxon>
        <taxon>Anaerofilum</taxon>
    </lineage>
</organism>
<evidence type="ECO:0000256" key="8">
    <source>
        <dbReference type="SAM" id="Phobius"/>
    </source>
</evidence>
<evidence type="ECO:0000256" key="5">
    <source>
        <dbReference type="ARBA" id="ARBA00022692"/>
    </source>
</evidence>
<dbReference type="PROSITE" id="PS50850">
    <property type="entry name" value="MFS"/>
    <property type="match status" value="1"/>
</dbReference>
<feature type="transmembrane region" description="Helical" evidence="8">
    <location>
        <begin position="12"/>
        <end position="33"/>
    </location>
</feature>
<feature type="transmembrane region" description="Helical" evidence="8">
    <location>
        <begin position="166"/>
        <end position="186"/>
    </location>
</feature>
<keyword evidence="3" id="KW-1003">Cell membrane</keyword>
<dbReference type="GO" id="GO:0022857">
    <property type="term" value="F:transmembrane transporter activity"/>
    <property type="evidence" value="ECO:0007669"/>
    <property type="project" value="InterPro"/>
</dbReference>
<sequence length="398" mass="44434">MDLKRQKRQYLFICLVYLFYYASYTSYFSFLTVYLKGWGYGTSDIGLIMTCNSLINLVSQPLLGQLSDTRFPIKRIVTVGMLVTIPGAFLLGPTAGFFPLALASILLVAFFDYSMIGLLDTWTNLAKADNPRINYSVARGMGSLSSAVAALVIGDALARFGNDKIFLFHALFMALALVFVLLFQGIPCAGRREKGQKAESMGQALRALFRNKKYRYYIIAVFLVNMGWRAILTYMPSILIDFGGNSRHQGIAMAMCTIGIAPFMFFYPRLLKRFGIERMIQVGYLLTALRVLSICLVRDLWMMVWIQLFESISFGIFQPSTIEYVSTIIPPKNRALAVTVGAAVQMALCGTVGNYFAGIFLEHFSFRWMFLIFGAVALAGFGLMRMSVKAPAEAQEPA</sequence>
<dbReference type="PANTHER" id="PTHR23522">
    <property type="entry name" value="BLL5896 PROTEIN"/>
    <property type="match status" value="1"/>
</dbReference>
<dbReference type="AlphaFoldDB" id="A0A923IDZ1"/>
<comment type="caution">
    <text evidence="10">The sequence shown here is derived from an EMBL/GenBank/DDBJ whole genome shotgun (WGS) entry which is preliminary data.</text>
</comment>
<feature type="transmembrane region" description="Helical" evidence="8">
    <location>
        <begin position="97"/>
        <end position="119"/>
    </location>
</feature>
<evidence type="ECO:0000259" key="9">
    <source>
        <dbReference type="PROSITE" id="PS50850"/>
    </source>
</evidence>
<keyword evidence="7 8" id="KW-0472">Membrane</keyword>
<dbReference type="EMBL" id="JACONZ010000002">
    <property type="protein sequence ID" value="MBC5581445.1"/>
    <property type="molecule type" value="Genomic_DNA"/>
</dbReference>
<feature type="transmembrane region" description="Helical" evidence="8">
    <location>
        <begin position="45"/>
        <end position="63"/>
    </location>
</feature>
<dbReference type="Gene3D" id="1.20.1250.20">
    <property type="entry name" value="MFS general substrate transporter like domains"/>
    <property type="match status" value="2"/>
</dbReference>
<evidence type="ECO:0000256" key="4">
    <source>
        <dbReference type="ARBA" id="ARBA00022519"/>
    </source>
</evidence>
<feature type="transmembrane region" description="Helical" evidence="8">
    <location>
        <begin position="282"/>
        <end position="301"/>
    </location>
</feature>
<evidence type="ECO:0000313" key="11">
    <source>
        <dbReference type="Proteomes" id="UP000659630"/>
    </source>
</evidence>
<feature type="domain" description="Major facilitator superfamily (MFS) profile" evidence="9">
    <location>
        <begin position="213"/>
        <end position="398"/>
    </location>
</feature>
<evidence type="ECO:0000256" key="6">
    <source>
        <dbReference type="ARBA" id="ARBA00022989"/>
    </source>
</evidence>
<keyword evidence="2" id="KW-0813">Transport</keyword>
<keyword evidence="6 8" id="KW-1133">Transmembrane helix</keyword>
<dbReference type="InterPro" id="IPR036259">
    <property type="entry name" value="MFS_trans_sf"/>
</dbReference>
<keyword evidence="4" id="KW-0997">Cell inner membrane</keyword>
<dbReference type="Pfam" id="PF12832">
    <property type="entry name" value="MFS_1_like"/>
    <property type="match status" value="1"/>
</dbReference>
<accession>A0A923IDZ1</accession>
<feature type="transmembrane region" description="Helical" evidence="8">
    <location>
        <begin position="368"/>
        <end position="388"/>
    </location>
</feature>